<sequence>MERDYCMSIAVRAGDLVFIGGLTAVDASGNELHHDDAALQFKVVYEQMGRILAAHGGSAADVVSETIYYSCTGEEYSERLFPHRKEFYRDCDGPSVAGVQVAGFISAAIRVEVTCVAHIPKGRPASATSPFHIERQDQQ</sequence>
<proteinExistence type="predicted"/>
<accession>A0A2K2G330</accession>
<dbReference type="EMBL" id="LYMM01000026">
    <property type="protein sequence ID" value="PNU05449.1"/>
    <property type="molecule type" value="Genomic_DNA"/>
</dbReference>
<dbReference type="InterPro" id="IPR035959">
    <property type="entry name" value="RutC-like_sf"/>
</dbReference>
<dbReference type="Proteomes" id="UP000236327">
    <property type="component" value="Unassembled WGS sequence"/>
</dbReference>
<evidence type="ECO:0000313" key="1">
    <source>
        <dbReference type="EMBL" id="PNU05449.1"/>
    </source>
</evidence>
<comment type="caution">
    <text evidence="1">The sequence shown here is derived from an EMBL/GenBank/DDBJ whole genome shotgun (WGS) entry which is preliminary data.</text>
</comment>
<name>A0A2K2G330_9SPHN</name>
<evidence type="ECO:0008006" key="3">
    <source>
        <dbReference type="Google" id="ProtNLM"/>
    </source>
</evidence>
<dbReference type="Gene3D" id="3.30.1330.40">
    <property type="entry name" value="RutC-like"/>
    <property type="match status" value="1"/>
</dbReference>
<protein>
    <recommendedName>
        <fullName evidence="3">RidA family protein</fullName>
    </recommendedName>
</protein>
<dbReference type="AlphaFoldDB" id="A0A2K2G330"/>
<dbReference type="CDD" id="cd00448">
    <property type="entry name" value="YjgF_YER057c_UK114_family"/>
    <property type="match status" value="1"/>
</dbReference>
<organism evidence="1 2">
    <name type="scientific">Novosphingobium guangzhouense</name>
    <dbReference type="NCBI Taxonomy" id="1850347"/>
    <lineage>
        <taxon>Bacteria</taxon>
        <taxon>Pseudomonadati</taxon>
        <taxon>Pseudomonadota</taxon>
        <taxon>Alphaproteobacteria</taxon>
        <taxon>Sphingomonadales</taxon>
        <taxon>Sphingomonadaceae</taxon>
        <taxon>Novosphingobium</taxon>
    </lineage>
</organism>
<gene>
    <name evidence="1" type="ORF">A8V01_16885</name>
</gene>
<dbReference type="InterPro" id="IPR006175">
    <property type="entry name" value="YjgF/YER057c/UK114"/>
</dbReference>
<reference evidence="1 2" key="1">
    <citation type="submission" date="2016-05" db="EMBL/GenBank/DDBJ databases">
        <title>Complete genome sequence of Novosphingobium guangzhouense SA925(T).</title>
        <authorList>
            <person name="Sha S."/>
        </authorList>
    </citation>
    <scope>NUCLEOTIDE SEQUENCE [LARGE SCALE GENOMIC DNA]</scope>
    <source>
        <strain evidence="1 2">SA925</strain>
    </source>
</reference>
<keyword evidence="2" id="KW-1185">Reference proteome</keyword>
<dbReference type="SUPFAM" id="SSF55298">
    <property type="entry name" value="YjgF-like"/>
    <property type="match status" value="1"/>
</dbReference>
<evidence type="ECO:0000313" key="2">
    <source>
        <dbReference type="Proteomes" id="UP000236327"/>
    </source>
</evidence>
<dbReference type="Pfam" id="PF01042">
    <property type="entry name" value="Ribonuc_L-PSP"/>
    <property type="match status" value="1"/>
</dbReference>